<organism evidence="1">
    <name type="scientific">marine sediment metagenome</name>
    <dbReference type="NCBI Taxonomy" id="412755"/>
    <lineage>
        <taxon>unclassified sequences</taxon>
        <taxon>metagenomes</taxon>
        <taxon>ecological metagenomes</taxon>
    </lineage>
</organism>
<name>A0A0F8XDG2_9ZZZZ</name>
<reference evidence="1" key="1">
    <citation type="journal article" date="2015" name="Nature">
        <title>Complex archaea that bridge the gap between prokaryotes and eukaryotes.</title>
        <authorList>
            <person name="Spang A."/>
            <person name="Saw J.H."/>
            <person name="Jorgensen S.L."/>
            <person name="Zaremba-Niedzwiedzka K."/>
            <person name="Martijn J."/>
            <person name="Lind A.E."/>
            <person name="van Eijk R."/>
            <person name="Schleper C."/>
            <person name="Guy L."/>
            <person name="Ettema T.J."/>
        </authorList>
    </citation>
    <scope>NUCLEOTIDE SEQUENCE</scope>
</reference>
<accession>A0A0F8XDG2</accession>
<comment type="caution">
    <text evidence="1">The sequence shown here is derived from an EMBL/GenBank/DDBJ whole genome shotgun (WGS) entry which is preliminary data.</text>
</comment>
<protein>
    <submittedName>
        <fullName evidence="1">Uncharacterized protein</fullName>
    </submittedName>
</protein>
<dbReference type="EMBL" id="LAZR01059703">
    <property type="protein sequence ID" value="KKK67252.1"/>
    <property type="molecule type" value="Genomic_DNA"/>
</dbReference>
<sequence>MTSPSPKPLPLEYIDPELATLIHRIVISPRLQRDLKRFPKPKLPGRNTPC</sequence>
<proteinExistence type="predicted"/>
<feature type="non-terminal residue" evidence="1">
    <location>
        <position position="50"/>
    </location>
</feature>
<evidence type="ECO:0000313" key="1">
    <source>
        <dbReference type="EMBL" id="KKK67252.1"/>
    </source>
</evidence>
<gene>
    <name evidence="1" type="ORF">LCGC14_2955900</name>
</gene>
<dbReference type="AlphaFoldDB" id="A0A0F8XDG2"/>